<dbReference type="EMBL" id="JARYZI010000001">
    <property type="protein sequence ID" value="MDH8676887.1"/>
    <property type="molecule type" value="Genomic_DNA"/>
</dbReference>
<reference evidence="1 2" key="1">
    <citation type="submission" date="2023-04" db="EMBL/GenBank/DDBJ databases">
        <title>Fusibacter bizertensis strain WBS, isolated from littoral bottom sediments of the Arctic seas - biochemical and genomic analysis.</title>
        <authorList>
            <person name="Brioukhanov A.L."/>
        </authorList>
    </citation>
    <scope>NUCLEOTIDE SEQUENCE [LARGE SCALE GENOMIC DNA]</scope>
    <source>
        <strain evidence="1 2">WBS</strain>
    </source>
</reference>
<gene>
    <name evidence="1" type="ORF">QE109_01945</name>
</gene>
<proteinExistence type="predicted"/>
<organism evidence="1 2">
    <name type="scientific">Fusibacter bizertensis</name>
    <dbReference type="NCBI Taxonomy" id="1488331"/>
    <lineage>
        <taxon>Bacteria</taxon>
        <taxon>Bacillati</taxon>
        <taxon>Bacillota</taxon>
        <taxon>Clostridia</taxon>
        <taxon>Eubacteriales</taxon>
        <taxon>Eubacteriales Family XII. Incertae Sedis</taxon>
        <taxon>Fusibacter</taxon>
    </lineage>
</organism>
<accession>A0ABT6N8Z9</accession>
<name>A0ABT6N8Z9_9FIRM</name>
<keyword evidence="2" id="KW-1185">Reference proteome</keyword>
<evidence type="ECO:0000313" key="1">
    <source>
        <dbReference type="EMBL" id="MDH8676887.1"/>
    </source>
</evidence>
<dbReference type="RefSeq" id="WP_281092688.1">
    <property type="nucleotide sequence ID" value="NZ_JARYZI010000001.1"/>
</dbReference>
<dbReference type="Gene3D" id="1.10.3210.50">
    <property type="match status" value="1"/>
</dbReference>
<dbReference type="Proteomes" id="UP001158045">
    <property type="component" value="Unassembled WGS sequence"/>
</dbReference>
<comment type="caution">
    <text evidence="1">The sequence shown here is derived from an EMBL/GenBank/DDBJ whole genome shotgun (WGS) entry which is preliminary data.</text>
</comment>
<sequence length="76" mass="9251">MVGKYGDLLYEKFDRDSVEEYMRETDKKHAPNIEFQIKYKSMCEQLYTEHAKNMAAERIKFMELFFNQLDSEVNER</sequence>
<evidence type="ECO:0000313" key="2">
    <source>
        <dbReference type="Proteomes" id="UP001158045"/>
    </source>
</evidence>
<protein>
    <submittedName>
        <fullName evidence="1">Uncharacterized protein</fullName>
    </submittedName>
</protein>
<dbReference type="SUPFAM" id="SSF109604">
    <property type="entry name" value="HD-domain/PDEase-like"/>
    <property type="match status" value="1"/>
</dbReference>